<dbReference type="EMBL" id="CWKH01000002">
    <property type="protein sequence ID" value="CRZ17675.1"/>
    <property type="molecule type" value="Genomic_DNA"/>
</dbReference>
<feature type="region of interest" description="Disordered" evidence="1">
    <location>
        <begin position="29"/>
        <end position="111"/>
    </location>
</feature>
<name>A0A0H5RU53_9MYCO</name>
<evidence type="ECO:0000256" key="1">
    <source>
        <dbReference type="SAM" id="MobiDB-lite"/>
    </source>
</evidence>
<feature type="compositionally biased region" description="Low complexity" evidence="1">
    <location>
        <begin position="29"/>
        <end position="51"/>
    </location>
</feature>
<feature type="chain" id="PRO_5038486017" evidence="2">
    <location>
        <begin position="20"/>
        <end position="548"/>
    </location>
</feature>
<evidence type="ECO:0000256" key="2">
    <source>
        <dbReference type="SAM" id="SignalP"/>
    </source>
</evidence>
<feature type="signal peptide" evidence="2">
    <location>
        <begin position="1"/>
        <end position="19"/>
    </location>
</feature>
<dbReference type="Proteomes" id="UP000199147">
    <property type="component" value="Unassembled WGS sequence"/>
</dbReference>
<sequence precursor="true">MARLSVWLGAGAIAAGVSAAMVAGADVASADTASGSDGSKASESAASAGPSRKGNRAGPHRSPNRKRHSAQPPAADQDDTGKKATRSAKISQVSKPGRAAEPGESRRETLASQYKSAVADFISKVRSAAPAAPVRSVETDVQPATPPVQRRISKRAAASAAAPDPQVAASPVLATAAPTLSLPEQIQSLVFDFVGVAVTAIAGPPVVPAGSDVTVRSSSLEITQGRTVPADWYYPEGDEPPERIILLQHGFLGVSAMYSYTASNLAEHTNSVVVVPTYSSNRFVRDGFWLGDDQVYRATAELFLGDRAALTASAQAAGYAEKYGADVPLPATFVLVGHSLGAGVVAGAAGYYADAIKSTGAENHLAGVVLLDGAPPEAVLPDALDKLDGLGTYVPILELGAPKEFRRVDAALLEHRPDKFNGVVLTDGQHLDAMQGGSRAIQLLSYLFYGFSTAPNKAASQTLITGWVDDMFAGRIDASTGACEGVDCSGIYGEPGQTLDLPTPAGSTSAVVIGGSAAPTVTTEFQPMLATALVAIRPPSDGDMLRLR</sequence>
<proteinExistence type="predicted"/>
<accession>A0A0H5RU53</accession>
<dbReference type="SUPFAM" id="SSF53474">
    <property type="entry name" value="alpha/beta-Hydrolases"/>
    <property type="match status" value="1"/>
</dbReference>
<dbReference type="Gene3D" id="3.40.50.1820">
    <property type="entry name" value="alpha/beta hydrolase"/>
    <property type="match status" value="1"/>
</dbReference>
<evidence type="ECO:0000313" key="3">
    <source>
        <dbReference type="EMBL" id="CRZ17675.1"/>
    </source>
</evidence>
<dbReference type="AlphaFoldDB" id="A0A0H5RU53"/>
<organism evidence="3 4">
    <name type="scientific">Mycolicibacterium neworleansense</name>
    <dbReference type="NCBI Taxonomy" id="146018"/>
    <lineage>
        <taxon>Bacteria</taxon>
        <taxon>Bacillati</taxon>
        <taxon>Actinomycetota</taxon>
        <taxon>Actinomycetes</taxon>
        <taxon>Mycobacteriales</taxon>
        <taxon>Mycobacteriaceae</taxon>
        <taxon>Mycolicibacterium</taxon>
    </lineage>
</organism>
<protein>
    <submittedName>
        <fullName evidence="3">Lipocalin family protein</fullName>
    </submittedName>
</protein>
<reference evidence="4" key="1">
    <citation type="submission" date="2015-07" db="EMBL/GenBank/DDBJ databases">
        <authorList>
            <person name="Urmite Genomes"/>
        </authorList>
    </citation>
    <scope>NUCLEOTIDE SEQUENCE [LARGE SCALE GENOMIC DNA]</scope>
    <source>
        <strain evidence="4">type strain: ATCC 49404</strain>
    </source>
</reference>
<evidence type="ECO:0000313" key="4">
    <source>
        <dbReference type="Proteomes" id="UP000199147"/>
    </source>
</evidence>
<dbReference type="OrthoDB" id="4568724at2"/>
<dbReference type="InterPro" id="IPR029058">
    <property type="entry name" value="AB_hydrolase_fold"/>
</dbReference>
<gene>
    <name evidence="3" type="ORF">BN2156_04565</name>
</gene>
<keyword evidence="4" id="KW-1185">Reference proteome</keyword>
<feature type="compositionally biased region" description="Basic residues" evidence="1">
    <location>
        <begin position="53"/>
        <end position="69"/>
    </location>
</feature>
<keyword evidence="2" id="KW-0732">Signal</keyword>
<dbReference type="STRING" id="146018.BN2156_04565"/>
<feature type="region of interest" description="Disordered" evidence="1">
    <location>
        <begin position="129"/>
        <end position="148"/>
    </location>
</feature>